<organism evidence="2 3">
    <name type="scientific">Xylanibacter ruminicola</name>
    <name type="common">Prevotella ruminicola</name>
    <dbReference type="NCBI Taxonomy" id="839"/>
    <lineage>
        <taxon>Bacteria</taxon>
        <taxon>Pseudomonadati</taxon>
        <taxon>Bacteroidota</taxon>
        <taxon>Bacteroidia</taxon>
        <taxon>Bacteroidales</taxon>
        <taxon>Prevotellaceae</taxon>
        <taxon>Xylanibacter</taxon>
    </lineage>
</organism>
<protein>
    <recommendedName>
        <fullName evidence="4">Lipoprotein</fullName>
    </recommendedName>
</protein>
<gene>
    <name evidence="2" type="ORF">SAMN05216463_10364</name>
</gene>
<evidence type="ECO:0000313" key="2">
    <source>
        <dbReference type="EMBL" id="SHK41515.1"/>
    </source>
</evidence>
<dbReference type="EMBL" id="FRBD01000003">
    <property type="protein sequence ID" value="SHK41515.1"/>
    <property type="molecule type" value="Genomic_DNA"/>
</dbReference>
<name>A0A1M6S9Y9_XYLRU</name>
<dbReference type="AlphaFoldDB" id="A0A1M6S9Y9"/>
<evidence type="ECO:0008006" key="4">
    <source>
        <dbReference type="Google" id="ProtNLM"/>
    </source>
</evidence>
<proteinExistence type="predicted"/>
<keyword evidence="1" id="KW-0732">Signal</keyword>
<dbReference type="PROSITE" id="PS51257">
    <property type="entry name" value="PROKAR_LIPOPROTEIN"/>
    <property type="match status" value="1"/>
</dbReference>
<accession>A0A1M6S9Y9</accession>
<dbReference type="RefSeq" id="WP_175549383.1">
    <property type="nucleotide sequence ID" value="NZ_FRBD01000003.1"/>
</dbReference>
<reference evidence="2 3" key="1">
    <citation type="submission" date="2016-11" db="EMBL/GenBank/DDBJ databases">
        <authorList>
            <person name="Jaros S."/>
            <person name="Januszkiewicz K."/>
            <person name="Wedrychowicz H."/>
        </authorList>
    </citation>
    <scope>NUCLEOTIDE SEQUENCE [LARGE SCALE GENOMIC DNA]</scope>
    <source>
        <strain evidence="2 3">KHT3</strain>
    </source>
</reference>
<sequence>MKNFLLAFTMLLAMVACTNKPATTVEDNEESSEVAFEVAKNYFFKNDQVIPEYPKITTEEEFNKLFGMATTMGENGKPTAIDFTKQFVLAIVLQETDFATEINPVKVEEKGDSLLYTYDVKTGEKQSFTIQPVSIIILDKQYENKRVVLLNERETTYFPAIDRYLTDSIGSQYAKGEHCVPIHSIVRVDERNTEDILVWGDFWVFNYNQMGDTLKCVSGGSHPGLMHIRQTAKGFEVTAFDQVEDGSRYLPTAKKIFGDKFDAFKTINSDEKNRERLRAEGLATYAKKNGLAVTMYQDYGWPAKKLKE</sequence>
<dbReference type="Proteomes" id="UP000184130">
    <property type="component" value="Unassembled WGS sequence"/>
</dbReference>
<feature type="signal peptide" evidence="1">
    <location>
        <begin position="1"/>
        <end position="22"/>
    </location>
</feature>
<evidence type="ECO:0000256" key="1">
    <source>
        <dbReference type="SAM" id="SignalP"/>
    </source>
</evidence>
<feature type="chain" id="PRO_5012229428" description="Lipoprotein" evidence="1">
    <location>
        <begin position="23"/>
        <end position="308"/>
    </location>
</feature>
<evidence type="ECO:0000313" key="3">
    <source>
        <dbReference type="Proteomes" id="UP000184130"/>
    </source>
</evidence>